<proteinExistence type="predicted"/>
<keyword evidence="2" id="KW-1185">Reference proteome</keyword>
<dbReference type="OrthoDB" id="9797743at2"/>
<dbReference type="InterPro" id="IPR041492">
    <property type="entry name" value="HAD_2"/>
</dbReference>
<dbReference type="EMBL" id="QXDL01000355">
    <property type="protein sequence ID" value="RIH75503.1"/>
    <property type="molecule type" value="Genomic_DNA"/>
</dbReference>
<dbReference type="SFLD" id="SFLDG01129">
    <property type="entry name" value="C1.5:_HAD__Beta-PGM__Phosphata"/>
    <property type="match status" value="1"/>
</dbReference>
<dbReference type="Proteomes" id="UP000265715">
    <property type="component" value="Unassembled WGS sequence"/>
</dbReference>
<dbReference type="NCBIfam" id="TIGR01549">
    <property type="entry name" value="HAD-SF-IA-v1"/>
    <property type="match status" value="1"/>
</dbReference>
<dbReference type="SUPFAM" id="SSF56784">
    <property type="entry name" value="HAD-like"/>
    <property type="match status" value="1"/>
</dbReference>
<dbReference type="PANTHER" id="PTHR18901:SF38">
    <property type="entry name" value="PSEUDOURIDINE-5'-PHOSPHATASE"/>
    <property type="match status" value="1"/>
</dbReference>
<dbReference type="Gene3D" id="3.40.50.1000">
    <property type="entry name" value="HAD superfamily/HAD-like"/>
    <property type="match status" value="1"/>
</dbReference>
<gene>
    <name evidence="1" type="primary">yqaB</name>
    <name evidence="1" type="ORF">Mterra_03976</name>
</gene>
<accession>A0A399DVR0</accession>
<reference evidence="1 2" key="1">
    <citation type="submission" date="2018-08" db="EMBL/GenBank/DDBJ databases">
        <title>Meiothermus terrae DSM 26712 genome sequencing project.</title>
        <authorList>
            <person name="Da Costa M.S."/>
            <person name="Albuquerque L."/>
            <person name="Raposo P."/>
            <person name="Froufe H.J.C."/>
            <person name="Barroso C.S."/>
            <person name="Egas C."/>
        </authorList>
    </citation>
    <scope>NUCLEOTIDE SEQUENCE [LARGE SCALE GENOMIC DNA]</scope>
    <source>
        <strain evidence="1 2">DSM 26712</strain>
    </source>
</reference>
<dbReference type="Pfam" id="PF13419">
    <property type="entry name" value="HAD_2"/>
    <property type="match status" value="1"/>
</dbReference>
<organism evidence="1 2">
    <name type="scientific">Calidithermus terrae</name>
    <dbReference type="NCBI Taxonomy" id="1408545"/>
    <lineage>
        <taxon>Bacteria</taxon>
        <taxon>Thermotogati</taxon>
        <taxon>Deinococcota</taxon>
        <taxon>Deinococci</taxon>
        <taxon>Thermales</taxon>
        <taxon>Thermaceae</taxon>
        <taxon>Calidithermus</taxon>
    </lineage>
</organism>
<dbReference type="InterPro" id="IPR036412">
    <property type="entry name" value="HAD-like_sf"/>
</dbReference>
<protein>
    <submittedName>
        <fullName evidence="1">Fructose-1-phosphate phosphatase YqaB</fullName>
        <ecNumber evidence="1">3.1.3.-</ecNumber>
    </submittedName>
</protein>
<evidence type="ECO:0000313" key="2">
    <source>
        <dbReference type="Proteomes" id="UP000265715"/>
    </source>
</evidence>
<name>A0A399DVR0_9DEIN</name>
<dbReference type="InterPro" id="IPR023214">
    <property type="entry name" value="HAD_sf"/>
</dbReference>
<comment type="caution">
    <text evidence="1">The sequence shown here is derived from an EMBL/GenBank/DDBJ whole genome shotgun (WGS) entry which is preliminary data.</text>
</comment>
<dbReference type="InterPro" id="IPR023198">
    <property type="entry name" value="PGP-like_dom2"/>
</dbReference>
<dbReference type="GO" id="GO:0016787">
    <property type="term" value="F:hydrolase activity"/>
    <property type="evidence" value="ECO:0007669"/>
    <property type="project" value="UniProtKB-KW"/>
</dbReference>
<keyword evidence="1" id="KW-0378">Hydrolase</keyword>
<dbReference type="PANTHER" id="PTHR18901">
    <property type="entry name" value="2-DEOXYGLUCOSE-6-PHOSPHATE PHOSPHATASE 2"/>
    <property type="match status" value="1"/>
</dbReference>
<dbReference type="CDD" id="cd16423">
    <property type="entry name" value="HAD_BPGM-like"/>
    <property type="match status" value="1"/>
</dbReference>
<sequence length="228" mass="25335">MKALIFDFDGTILDTEQAEYTAWTQTYARYGGELTLQDYLPWVGTADPVFDPYAHLEAQIGPFDREAFDRERREKLYALLAELQPLPGVLDWLERARSLGLRLAVASSSSARWVLGHLEQHRLHGFFEHVITREHVERTKPDPALFLKAAQALGTAPAECVAVEDSLNGVKAAKAAGMYALAVPNFLTRHLDLSPADRLLPSLAGLSLEQFLQELKAGIAVLRETRGP</sequence>
<dbReference type="PRINTS" id="PR00413">
    <property type="entry name" value="HADHALOGNASE"/>
</dbReference>
<evidence type="ECO:0000313" key="1">
    <source>
        <dbReference type="EMBL" id="RIH75503.1"/>
    </source>
</evidence>
<dbReference type="SFLD" id="SFLDS00003">
    <property type="entry name" value="Haloacid_Dehalogenase"/>
    <property type="match status" value="1"/>
</dbReference>
<dbReference type="AlphaFoldDB" id="A0A399DVR0"/>
<dbReference type="RefSeq" id="WP_119316789.1">
    <property type="nucleotide sequence ID" value="NZ_QXDL01000355.1"/>
</dbReference>
<dbReference type="Gene3D" id="1.10.150.240">
    <property type="entry name" value="Putative phosphatase, domain 2"/>
    <property type="match status" value="1"/>
</dbReference>
<dbReference type="SFLD" id="SFLDG01135">
    <property type="entry name" value="C1.5.6:_HAD__Beta-PGM__Phospha"/>
    <property type="match status" value="1"/>
</dbReference>
<dbReference type="NCBIfam" id="TIGR01509">
    <property type="entry name" value="HAD-SF-IA-v3"/>
    <property type="match status" value="1"/>
</dbReference>
<dbReference type="InterPro" id="IPR006439">
    <property type="entry name" value="HAD-SF_hydro_IA"/>
</dbReference>
<dbReference type="EC" id="3.1.3.-" evidence="1"/>